<evidence type="ECO:0000256" key="5">
    <source>
        <dbReference type="SAM" id="SignalP"/>
    </source>
</evidence>
<feature type="signal peptide" evidence="5">
    <location>
        <begin position="1"/>
        <end position="23"/>
    </location>
</feature>
<name>A0A4R8M8D7_9BACT</name>
<evidence type="ECO:0000256" key="4">
    <source>
        <dbReference type="ARBA" id="ARBA00022729"/>
    </source>
</evidence>
<reference evidence="6 7" key="1">
    <citation type="submission" date="2019-03" db="EMBL/GenBank/DDBJ databases">
        <title>Genomic Encyclopedia of Type Strains, Phase IV (KMG-IV): sequencing the most valuable type-strain genomes for metagenomic binning, comparative biology and taxonomic classification.</title>
        <authorList>
            <person name="Goeker M."/>
        </authorList>
    </citation>
    <scope>NUCLEOTIDE SEQUENCE [LARGE SCALE GENOMIC DNA]</scope>
    <source>
        <strain evidence="6 7">DSM 25964</strain>
    </source>
</reference>
<keyword evidence="3" id="KW-0813">Transport</keyword>
<dbReference type="NCBIfam" id="NF037995">
    <property type="entry name" value="TRAP_S1"/>
    <property type="match status" value="1"/>
</dbReference>
<dbReference type="PANTHER" id="PTHR33376">
    <property type="match status" value="1"/>
</dbReference>
<sequence>MKKMMKVLCALVLVVSLAGAAAAANVTLKLANAGPADPEDRTVIAVELFRNHVQNKTGGSVKIEVFHASQLGSEKEILEGLKMGTIELGTITTGPVPTLFKPIMVFDIPYLFPNQVVAWEVLDGPFGRKLMEEMRKVTGIRTLAISENGYRHFVTSEKQIKSVADMKGLKIRTMENPAHMKMVEALGASPTPVAFGELYMALQQGVVDGCELPMTLTNNGKYYEVQKHTILDGHLYNPLIMFVNDKVWEKLSEDQKAALYEGAQLFNIAQRAISERQVQSGILNVTEKGMTVYVPTAAQLNEFRSVSQPPVLDYVKSQAGEQWVKEALEAVAAAEAKMAEMLK</sequence>
<dbReference type="NCBIfam" id="TIGR00787">
    <property type="entry name" value="dctP"/>
    <property type="match status" value="1"/>
</dbReference>
<dbReference type="AlphaFoldDB" id="A0A4R8M8D7"/>
<gene>
    <name evidence="6" type="ORF">C8D99_10683</name>
</gene>
<accession>A0A4R8M8D7</accession>
<evidence type="ECO:0000313" key="7">
    <source>
        <dbReference type="Proteomes" id="UP000295066"/>
    </source>
</evidence>
<comment type="subcellular location">
    <subcellularLocation>
        <location evidence="1">Cell envelope</location>
    </subcellularLocation>
</comment>
<dbReference type="EMBL" id="SORI01000006">
    <property type="protein sequence ID" value="TDY61228.1"/>
    <property type="molecule type" value="Genomic_DNA"/>
</dbReference>
<organism evidence="6 7">
    <name type="scientific">Aminivibrio pyruvatiphilus</name>
    <dbReference type="NCBI Taxonomy" id="1005740"/>
    <lineage>
        <taxon>Bacteria</taxon>
        <taxon>Thermotogati</taxon>
        <taxon>Synergistota</taxon>
        <taxon>Synergistia</taxon>
        <taxon>Synergistales</taxon>
        <taxon>Aminobacteriaceae</taxon>
        <taxon>Aminivibrio</taxon>
    </lineage>
</organism>
<protein>
    <submittedName>
        <fullName evidence="6">C4-dicarboxylate-binding protein DctP</fullName>
    </submittedName>
</protein>
<dbReference type="Gene3D" id="3.40.190.170">
    <property type="entry name" value="Bacterial extracellular solute-binding protein, family 7"/>
    <property type="match status" value="1"/>
</dbReference>
<dbReference type="GO" id="GO:0055085">
    <property type="term" value="P:transmembrane transport"/>
    <property type="evidence" value="ECO:0007669"/>
    <property type="project" value="InterPro"/>
</dbReference>
<dbReference type="Proteomes" id="UP000295066">
    <property type="component" value="Unassembled WGS sequence"/>
</dbReference>
<dbReference type="InterPro" id="IPR038404">
    <property type="entry name" value="TRAP_DctP_sf"/>
</dbReference>
<evidence type="ECO:0000256" key="2">
    <source>
        <dbReference type="ARBA" id="ARBA00009023"/>
    </source>
</evidence>
<dbReference type="PANTHER" id="PTHR33376:SF4">
    <property type="entry name" value="SIALIC ACID-BINDING PERIPLASMIC PROTEIN SIAP"/>
    <property type="match status" value="1"/>
</dbReference>
<dbReference type="GO" id="GO:0030288">
    <property type="term" value="C:outer membrane-bounded periplasmic space"/>
    <property type="evidence" value="ECO:0007669"/>
    <property type="project" value="InterPro"/>
</dbReference>
<keyword evidence="7" id="KW-1185">Reference proteome</keyword>
<evidence type="ECO:0000256" key="1">
    <source>
        <dbReference type="ARBA" id="ARBA00004196"/>
    </source>
</evidence>
<feature type="chain" id="PRO_5020887729" evidence="5">
    <location>
        <begin position="24"/>
        <end position="343"/>
    </location>
</feature>
<proteinExistence type="inferred from homology"/>
<dbReference type="Pfam" id="PF03480">
    <property type="entry name" value="DctP"/>
    <property type="match status" value="1"/>
</dbReference>
<dbReference type="PIRSF" id="PIRSF006470">
    <property type="entry name" value="DctB"/>
    <property type="match status" value="1"/>
</dbReference>
<evidence type="ECO:0000313" key="6">
    <source>
        <dbReference type="EMBL" id="TDY61228.1"/>
    </source>
</evidence>
<evidence type="ECO:0000256" key="3">
    <source>
        <dbReference type="ARBA" id="ARBA00022448"/>
    </source>
</evidence>
<keyword evidence="4 5" id="KW-0732">Signal</keyword>
<comment type="caution">
    <text evidence="6">The sequence shown here is derived from an EMBL/GenBank/DDBJ whole genome shotgun (WGS) entry which is preliminary data.</text>
</comment>
<comment type="similarity">
    <text evidence="2">Belongs to the bacterial solute-binding protein 7 family.</text>
</comment>
<dbReference type="InterPro" id="IPR004682">
    <property type="entry name" value="TRAP_DctP"/>
</dbReference>
<dbReference type="InterPro" id="IPR018389">
    <property type="entry name" value="DctP_fam"/>
</dbReference>